<protein>
    <submittedName>
        <fullName evidence="1">Uncharacterized protein</fullName>
    </submittedName>
</protein>
<gene>
    <name evidence="1" type="ORF">O7A05_02915</name>
</gene>
<accession>A0ABU8K6B9</accession>
<evidence type="ECO:0000313" key="1">
    <source>
        <dbReference type="EMBL" id="MEI9401146.1"/>
    </source>
</evidence>
<dbReference type="RefSeq" id="WP_337091452.1">
    <property type="nucleotide sequence ID" value="NZ_JAPYKO010000002.1"/>
</dbReference>
<sequence length="200" mass="22988">MILSSMPHKRPRRTSAEIERLKASMLAIIAAHDELTIRHLFYLMVSQSLIEKTETEYNNVVIRLALQLRRSGDIPYGKIVDGTRLYRQPRLYDSVAEALGETARLYRRDYWRNADERIECWKERAAEERKEERRKKALAAAKADVGSEYDPTESGRGVGIQLDVGSEYDPNYLRENLSELGTPPARAALREHGMVARLRS</sequence>
<comment type="caution">
    <text evidence="1">The sequence shown here is derived from an EMBL/GenBank/DDBJ whole genome shotgun (WGS) entry which is preliminary data.</text>
</comment>
<keyword evidence="2" id="KW-1185">Reference proteome</keyword>
<dbReference type="EMBL" id="JAPYKO010000002">
    <property type="protein sequence ID" value="MEI9401146.1"/>
    <property type="molecule type" value="Genomic_DNA"/>
</dbReference>
<organism evidence="1 2">
    <name type="scientific">Mesorhizobium argentiipisi</name>
    <dbReference type="NCBI Taxonomy" id="3015175"/>
    <lineage>
        <taxon>Bacteria</taxon>
        <taxon>Pseudomonadati</taxon>
        <taxon>Pseudomonadota</taxon>
        <taxon>Alphaproteobacteria</taxon>
        <taxon>Hyphomicrobiales</taxon>
        <taxon>Phyllobacteriaceae</taxon>
        <taxon>Mesorhizobium</taxon>
    </lineage>
</organism>
<proteinExistence type="predicted"/>
<reference evidence="1 2" key="1">
    <citation type="submission" date="2022-12" db="EMBL/GenBank/DDBJ databases">
        <authorList>
            <person name="Muema E."/>
        </authorList>
    </citation>
    <scope>NUCLEOTIDE SEQUENCE [LARGE SCALE GENOMIC DNA]</scope>
    <source>
        <strain evidence="2">1330</strain>
    </source>
</reference>
<name>A0ABU8K6B9_9HYPH</name>
<dbReference type="Proteomes" id="UP001366503">
    <property type="component" value="Unassembled WGS sequence"/>
</dbReference>
<evidence type="ECO:0000313" key="2">
    <source>
        <dbReference type="Proteomes" id="UP001366503"/>
    </source>
</evidence>